<reference evidence="2 3" key="1">
    <citation type="submission" date="2022-10" db="EMBL/GenBank/DDBJ databases">
        <title>Alteromonas sp. chi3 Genome sequencing.</title>
        <authorList>
            <person name="Park S."/>
        </authorList>
    </citation>
    <scope>NUCLEOTIDE SEQUENCE [LARGE SCALE GENOMIC DNA]</scope>
    <source>
        <strain evidence="3">chi3</strain>
    </source>
</reference>
<evidence type="ECO:0000256" key="1">
    <source>
        <dbReference type="SAM" id="Phobius"/>
    </source>
</evidence>
<dbReference type="EMBL" id="JAQQXP010000003">
    <property type="protein sequence ID" value="MDC8832470.1"/>
    <property type="molecule type" value="Genomic_DNA"/>
</dbReference>
<proteinExistence type="predicted"/>
<gene>
    <name evidence="2" type="ORF">OIK42_17065</name>
</gene>
<evidence type="ECO:0000313" key="3">
    <source>
        <dbReference type="Proteomes" id="UP001218788"/>
    </source>
</evidence>
<keyword evidence="1" id="KW-1133">Transmembrane helix</keyword>
<protein>
    <submittedName>
        <fullName evidence="2">Uncharacterized protein</fullName>
    </submittedName>
</protein>
<feature type="transmembrane region" description="Helical" evidence="1">
    <location>
        <begin position="510"/>
        <end position="528"/>
    </location>
</feature>
<name>A0ABT5L5Z0_9ALTE</name>
<feature type="transmembrane region" description="Helical" evidence="1">
    <location>
        <begin position="474"/>
        <end position="503"/>
    </location>
</feature>
<keyword evidence="3" id="KW-1185">Reference proteome</keyword>
<sequence length="568" mass="63849">MNISSQNTLPASQSKESQSSYSTVHCVYTDLKHARFSVILDSQRGLQFVYWLELKKLGIRHLNADDELCARFIVKDKRTIERGLAVVSAVCFDKPADKPGVELHEAKRFDENGLKTLLAKGSPLIVFRGCRFDRVNLEALDVATTVAFFDCDFDDDFRLIACRFPNSLWFSNSRFHKHFSLKSSQIEDSIHMESCDFSGPGGVSFRGVQANNIYLDFGVVGCDDIVWLNEITVPGVVSVGGTFNNDIELIGNQDEETSLTRCTVGAVYMGHELYDSESANTTLINARFKCKDCDTQALAVANTTIKDCVISNSTMGSISFVDATIEKDLTLSDVAAGQPENTSLMLERSSVERHLKLFDNRLSGDLCLQNSTIGGNAYLEDNQFEGGQIQLNRLSAARLVFLPIHHIYQKKRYFPLSLTPRRFIVDEPTEPHKCAEVYCALKNWFSDSGQLDAEDDAYFYMRQRQPHHALTRLIFGYIFGWGVRLRNIAISSMVLIGLFVMIFKYYRPEMDLLVALALSVQSFTGNFFGKWPDYEPSGLVAGFAVLESIFGLVFITVFIGAYIRKLLR</sequence>
<accession>A0ABT5L5Z0</accession>
<dbReference type="RefSeq" id="WP_273642295.1">
    <property type="nucleotide sequence ID" value="NZ_JAQQXP010000003.1"/>
</dbReference>
<feature type="transmembrane region" description="Helical" evidence="1">
    <location>
        <begin position="540"/>
        <end position="563"/>
    </location>
</feature>
<keyword evidence="1" id="KW-0812">Transmembrane</keyword>
<organism evidence="2 3">
    <name type="scientific">Alteromonas gilva</name>
    <dbReference type="NCBI Taxonomy" id="2987522"/>
    <lineage>
        <taxon>Bacteria</taxon>
        <taxon>Pseudomonadati</taxon>
        <taxon>Pseudomonadota</taxon>
        <taxon>Gammaproteobacteria</taxon>
        <taxon>Alteromonadales</taxon>
        <taxon>Alteromonadaceae</taxon>
        <taxon>Alteromonas/Salinimonas group</taxon>
        <taxon>Alteromonas</taxon>
    </lineage>
</organism>
<evidence type="ECO:0000313" key="2">
    <source>
        <dbReference type="EMBL" id="MDC8832470.1"/>
    </source>
</evidence>
<dbReference type="Proteomes" id="UP001218788">
    <property type="component" value="Unassembled WGS sequence"/>
</dbReference>
<comment type="caution">
    <text evidence="2">The sequence shown here is derived from an EMBL/GenBank/DDBJ whole genome shotgun (WGS) entry which is preliminary data.</text>
</comment>
<keyword evidence="1" id="KW-0472">Membrane</keyword>